<gene>
    <name evidence="12" type="ORF">FGK64_17850</name>
</gene>
<keyword evidence="12" id="KW-0969">Cilium</keyword>
<evidence type="ECO:0000256" key="9">
    <source>
        <dbReference type="ARBA" id="ARBA00023136"/>
    </source>
</evidence>
<name>A0ABY2X5C0_9RHOB</name>
<evidence type="ECO:0000256" key="1">
    <source>
        <dbReference type="ARBA" id="ARBA00002254"/>
    </source>
</evidence>
<dbReference type="Proteomes" id="UP001191082">
    <property type="component" value="Unassembled WGS sequence"/>
</dbReference>
<comment type="function">
    <text evidence="1 10">Controls the rotational direction of flagella during chemotaxis.</text>
</comment>
<protein>
    <recommendedName>
        <fullName evidence="10">Flagellar protein FliL</fullName>
    </recommendedName>
</protein>
<keyword evidence="4" id="KW-1003">Cell membrane</keyword>
<feature type="compositionally biased region" description="Basic and acidic residues" evidence="11">
    <location>
        <begin position="32"/>
        <end position="43"/>
    </location>
</feature>
<evidence type="ECO:0000313" key="13">
    <source>
        <dbReference type="Proteomes" id="UP001191082"/>
    </source>
</evidence>
<accession>A0ABY2X5C0</accession>
<sequence length="158" mass="17313">MLKKLLPILLLILGTGAGIGAGIMLSPPATSDEPHAEEEAPKEDVEEVETSDSEFTKFGKQFVVPLMKNDKVVSIIVVTLSLEIAPGANDRVSAREPKLRDLFLRVMFDHASMGGFRGAFTQPDNLDILRNALRETAQKEMGPDIRDVLITDIGRQDN</sequence>
<keyword evidence="12" id="KW-0966">Cell projection</keyword>
<keyword evidence="6" id="KW-0812">Transmembrane</keyword>
<keyword evidence="7 10" id="KW-0283">Flagellar rotation</keyword>
<keyword evidence="8" id="KW-1133">Transmembrane helix</keyword>
<keyword evidence="9 10" id="KW-0472">Membrane</keyword>
<evidence type="ECO:0000256" key="6">
    <source>
        <dbReference type="ARBA" id="ARBA00022692"/>
    </source>
</evidence>
<keyword evidence="12" id="KW-0282">Flagellum</keyword>
<keyword evidence="10" id="KW-0997">Cell inner membrane</keyword>
<comment type="similarity">
    <text evidence="3 10">Belongs to the FliL family.</text>
</comment>
<evidence type="ECO:0000313" key="12">
    <source>
        <dbReference type="EMBL" id="TMV10640.1"/>
    </source>
</evidence>
<evidence type="ECO:0000256" key="5">
    <source>
        <dbReference type="ARBA" id="ARBA00022500"/>
    </source>
</evidence>
<proteinExistence type="inferred from homology"/>
<comment type="caution">
    <text evidence="12">The sequence shown here is derived from an EMBL/GenBank/DDBJ whole genome shotgun (WGS) entry which is preliminary data.</text>
</comment>
<dbReference type="Pfam" id="PF03748">
    <property type="entry name" value="FliL"/>
    <property type="match status" value="1"/>
</dbReference>
<evidence type="ECO:0000256" key="8">
    <source>
        <dbReference type="ARBA" id="ARBA00022989"/>
    </source>
</evidence>
<keyword evidence="13" id="KW-1185">Reference proteome</keyword>
<evidence type="ECO:0000256" key="11">
    <source>
        <dbReference type="SAM" id="MobiDB-lite"/>
    </source>
</evidence>
<organism evidence="12 13">
    <name type="scientific">Arenibacterium halophilum</name>
    <dbReference type="NCBI Taxonomy" id="2583821"/>
    <lineage>
        <taxon>Bacteria</taxon>
        <taxon>Pseudomonadati</taxon>
        <taxon>Pseudomonadota</taxon>
        <taxon>Alphaproteobacteria</taxon>
        <taxon>Rhodobacterales</taxon>
        <taxon>Paracoccaceae</taxon>
        <taxon>Arenibacterium</taxon>
    </lineage>
</organism>
<evidence type="ECO:0000256" key="3">
    <source>
        <dbReference type="ARBA" id="ARBA00008281"/>
    </source>
</evidence>
<dbReference type="RefSeq" id="WP_138865213.1">
    <property type="nucleotide sequence ID" value="NZ_VCPC01000004.1"/>
</dbReference>
<keyword evidence="5 10" id="KW-0145">Chemotaxis</keyword>
<comment type="subcellular location">
    <subcellularLocation>
        <location evidence="10">Cell inner membrane</location>
    </subcellularLocation>
    <subcellularLocation>
        <location evidence="2">Cell membrane</location>
        <topology evidence="2">Single-pass membrane protein</topology>
    </subcellularLocation>
</comment>
<evidence type="ECO:0000256" key="7">
    <source>
        <dbReference type="ARBA" id="ARBA00022779"/>
    </source>
</evidence>
<evidence type="ECO:0000256" key="10">
    <source>
        <dbReference type="RuleBase" id="RU364125"/>
    </source>
</evidence>
<reference evidence="12 13" key="1">
    <citation type="submission" date="2019-05" db="EMBL/GenBank/DDBJ databases">
        <title>Marivita sp. nov. isolated from sea sediment.</title>
        <authorList>
            <person name="Kim W."/>
        </authorList>
    </citation>
    <scope>NUCLEOTIDE SEQUENCE [LARGE SCALE GENOMIC DNA]</scope>
    <source>
        <strain evidence="12 13">CAU 1492</strain>
    </source>
</reference>
<feature type="region of interest" description="Disordered" evidence="11">
    <location>
        <begin position="25"/>
        <end position="44"/>
    </location>
</feature>
<evidence type="ECO:0000256" key="2">
    <source>
        <dbReference type="ARBA" id="ARBA00004162"/>
    </source>
</evidence>
<evidence type="ECO:0000256" key="4">
    <source>
        <dbReference type="ARBA" id="ARBA00022475"/>
    </source>
</evidence>
<dbReference type="InterPro" id="IPR005503">
    <property type="entry name" value="FliL"/>
</dbReference>
<dbReference type="EMBL" id="VCPC01000004">
    <property type="protein sequence ID" value="TMV10640.1"/>
    <property type="molecule type" value="Genomic_DNA"/>
</dbReference>